<evidence type="ECO:0000256" key="2">
    <source>
        <dbReference type="SAM" id="Phobius"/>
    </source>
</evidence>
<proteinExistence type="predicted"/>
<name>A0A3S4BYW5_9MICO</name>
<feature type="transmembrane region" description="Helical" evidence="2">
    <location>
        <begin position="20"/>
        <end position="38"/>
    </location>
</feature>
<dbReference type="Proteomes" id="UP000288603">
    <property type="component" value="Unassembled WGS sequence"/>
</dbReference>
<dbReference type="RefSeq" id="WP_128499213.1">
    <property type="nucleotide sequence ID" value="NZ_RZNC01000004.1"/>
</dbReference>
<evidence type="ECO:0000313" key="3">
    <source>
        <dbReference type="EMBL" id="RWZ59507.1"/>
    </source>
</evidence>
<gene>
    <name evidence="3" type="ORF">ELQ92_11750</name>
</gene>
<protein>
    <recommendedName>
        <fullName evidence="5">DUF4232 domain-containing protein</fullName>
    </recommendedName>
</protein>
<evidence type="ECO:0000313" key="4">
    <source>
        <dbReference type="Proteomes" id="UP000288603"/>
    </source>
</evidence>
<accession>A0A3S4BYW5</accession>
<dbReference type="AlphaFoldDB" id="A0A3S4BYW5"/>
<feature type="region of interest" description="Disordered" evidence="1">
    <location>
        <begin position="41"/>
        <end position="92"/>
    </location>
</feature>
<feature type="compositionally biased region" description="Low complexity" evidence="1">
    <location>
        <begin position="41"/>
        <end position="52"/>
    </location>
</feature>
<keyword evidence="4" id="KW-1185">Reference proteome</keyword>
<organism evidence="3 4">
    <name type="scientific">Labedella populi</name>
    <dbReference type="NCBI Taxonomy" id="2498850"/>
    <lineage>
        <taxon>Bacteria</taxon>
        <taxon>Bacillati</taxon>
        <taxon>Actinomycetota</taxon>
        <taxon>Actinomycetes</taxon>
        <taxon>Micrococcales</taxon>
        <taxon>Microbacteriaceae</taxon>
        <taxon>Labedella</taxon>
    </lineage>
</organism>
<comment type="caution">
    <text evidence="3">The sequence shown here is derived from an EMBL/GenBank/DDBJ whole genome shotgun (WGS) entry which is preliminary data.</text>
</comment>
<feature type="compositionally biased region" description="Low complexity" evidence="1">
    <location>
        <begin position="60"/>
        <end position="72"/>
    </location>
</feature>
<reference evidence="3 4" key="1">
    <citation type="submission" date="2018-12" db="EMBL/GenBank/DDBJ databases">
        <authorList>
            <person name="Li F."/>
        </authorList>
    </citation>
    <scope>NUCLEOTIDE SEQUENCE [LARGE SCALE GENOMIC DNA]</scope>
    <source>
        <strain evidence="3 4">8H24J-4-2</strain>
    </source>
</reference>
<keyword evidence="2" id="KW-0472">Membrane</keyword>
<keyword evidence="2" id="KW-0812">Transmembrane</keyword>
<evidence type="ECO:0000256" key="1">
    <source>
        <dbReference type="SAM" id="MobiDB-lite"/>
    </source>
</evidence>
<evidence type="ECO:0008006" key="5">
    <source>
        <dbReference type="Google" id="ProtNLM"/>
    </source>
</evidence>
<keyword evidence="2" id="KW-1133">Transmembrane helix</keyword>
<dbReference type="EMBL" id="RZNC01000004">
    <property type="protein sequence ID" value="RWZ59507.1"/>
    <property type="molecule type" value="Genomic_DNA"/>
</dbReference>
<sequence>MSTRERPQRPSKAVYRRRRLVVLLGFLAIVAVIALVVLKPGSSSGQEESPSGAPSPSPSASPSVTPSVAAPGVTPSPSVSAEEGEPECTAETVTVEAHTDKSTYESGELPQLSLALTNTGDAACTIDVGTSQQVFTVTSGQDTYWTSTDCQVEPTNAIMLLEPQTTITSNPAISWDRTRSATDTCDDERPAVPAGGASYHLSTSVAGIVSTESAQFLLY</sequence>
<dbReference type="OrthoDB" id="5189092at2"/>